<dbReference type="AlphaFoldDB" id="A0A6M8HHD2"/>
<keyword evidence="2" id="KW-1003">Cell membrane</keyword>
<sequence>MYCIDNKTAYNLIMDLSAAGVRLEQQGEQSEPPLSPVQDLDGWSVSSRPVRYLYFTVVTLCALLTLLGVLSCRTQPYEANDFFAFNSFSHFIRQHPPMLIYDQDLLRRFQDLPHNKVFPFLYHPGMMLLLWPLAYLPFDVGYVLWIGLGLVACCVAIAGSRDGWPLALLVVVAPSTLWTAFVGQSTLLLAALLIGGLSLSPRRPLLAGLLIGLATYKPQLGLLVPVALVAAGQWRTMSAACATALCVILLSTLAFGMPVWLAWFHHLSSIIDMRSSQVTIWAPAQATVASNLMTAGVGWRLANIAQVATCLFSVLSVWYCFRRPTQDHSRNSSVRLEVAALSAATFLAAPYAFTYDLPLFTGAVLLFVDERRRADGTFMFREVLAIIASMMVPCFILSNWLHSCSSLVIMVMLCTILHRIWDLRREQKQRTGLAYLPLPALFRA</sequence>
<dbReference type="Proteomes" id="UP000500767">
    <property type="component" value="Chromosome"/>
</dbReference>
<keyword evidence="3" id="KW-0808">Transferase</keyword>
<evidence type="ECO:0000313" key="9">
    <source>
        <dbReference type="EMBL" id="QKE89032.1"/>
    </source>
</evidence>
<comment type="subcellular location">
    <subcellularLocation>
        <location evidence="1">Cell membrane</location>
        <topology evidence="1">Multi-pass membrane protein</topology>
    </subcellularLocation>
</comment>
<proteinExistence type="inferred from homology"/>
<reference evidence="9 10" key="1">
    <citation type="journal article" date="2014" name="World J. Microbiol. Biotechnol.">
        <title>Biodiversity and physiological characteristics of Antarctic and Arctic lichens-associated bacteria.</title>
        <authorList>
            <person name="Lee Y.M."/>
            <person name="Kim E.H."/>
            <person name="Lee H.K."/>
            <person name="Hong S.G."/>
        </authorList>
    </citation>
    <scope>NUCLEOTIDE SEQUENCE [LARGE SCALE GENOMIC DNA]</scope>
    <source>
        <strain evidence="9 10">PAMC 26569</strain>
    </source>
</reference>
<gene>
    <name evidence="9" type="ORF">HN018_02275</name>
</gene>
<evidence type="ECO:0000256" key="7">
    <source>
        <dbReference type="ARBA" id="ARBA00024033"/>
    </source>
</evidence>
<evidence type="ECO:0000256" key="1">
    <source>
        <dbReference type="ARBA" id="ARBA00004651"/>
    </source>
</evidence>
<feature type="transmembrane region" description="Helical" evidence="8">
    <location>
        <begin position="206"/>
        <end position="230"/>
    </location>
</feature>
<name>A0A6M8HHD2_9PROT</name>
<feature type="transmembrane region" description="Helical" evidence="8">
    <location>
        <begin position="333"/>
        <end position="353"/>
    </location>
</feature>
<comment type="similarity">
    <text evidence="7">Belongs to the glycosyltransferase 87 family.</text>
</comment>
<dbReference type="InterPro" id="IPR018584">
    <property type="entry name" value="GT87"/>
</dbReference>
<evidence type="ECO:0000256" key="3">
    <source>
        <dbReference type="ARBA" id="ARBA00022679"/>
    </source>
</evidence>
<evidence type="ECO:0000256" key="6">
    <source>
        <dbReference type="ARBA" id="ARBA00023136"/>
    </source>
</evidence>
<feature type="transmembrane region" description="Helical" evidence="8">
    <location>
        <begin position="117"/>
        <end position="136"/>
    </location>
</feature>
<keyword evidence="10" id="KW-1185">Reference proteome</keyword>
<feature type="transmembrane region" description="Helical" evidence="8">
    <location>
        <begin position="142"/>
        <end position="159"/>
    </location>
</feature>
<dbReference type="GO" id="GO:0016758">
    <property type="term" value="F:hexosyltransferase activity"/>
    <property type="evidence" value="ECO:0007669"/>
    <property type="project" value="InterPro"/>
</dbReference>
<evidence type="ECO:0000313" key="10">
    <source>
        <dbReference type="Proteomes" id="UP000500767"/>
    </source>
</evidence>
<feature type="transmembrane region" description="Helical" evidence="8">
    <location>
        <begin position="166"/>
        <end position="194"/>
    </location>
</feature>
<organism evidence="9 10">
    <name type="scientific">Lichenicola cladoniae</name>
    <dbReference type="NCBI Taxonomy" id="1484109"/>
    <lineage>
        <taxon>Bacteria</taxon>
        <taxon>Pseudomonadati</taxon>
        <taxon>Pseudomonadota</taxon>
        <taxon>Alphaproteobacteria</taxon>
        <taxon>Acetobacterales</taxon>
        <taxon>Acetobacteraceae</taxon>
        <taxon>Lichenicola</taxon>
    </lineage>
</organism>
<dbReference type="GO" id="GO:0005886">
    <property type="term" value="C:plasma membrane"/>
    <property type="evidence" value="ECO:0007669"/>
    <property type="project" value="UniProtKB-SubCell"/>
</dbReference>
<dbReference type="Pfam" id="PF09594">
    <property type="entry name" value="GT87"/>
    <property type="match status" value="1"/>
</dbReference>
<dbReference type="KEGG" id="lck:HN018_02275"/>
<evidence type="ECO:0000256" key="5">
    <source>
        <dbReference type="ARBA" id="ARBA00022989"/>
    </source>
</evidence>
<keyword evidence="5 8" id="KW-1133">Transmembrane helix</keyword>
<dbReference type="EMBL" id="CP053708">
    <property type="protein sequence ID" value="QKE89032.1"/>
    <property type="molecule type" value="Genomic_DNA"/>
</dbReference>
<feature type="transmembrane region" description="Helical" evidence="8">
    <location>
        <begin position="400"/>
        <end position="421"/>
    </location>
</feature>
<keyword evidence="6 8" id="KW-0472">Membrane</keyword>
<feature type="transmembrane region" description="Helical" evidence="8">
    <location>
        <begin position="301"/>
        <end position="321"/>
    </location>
</feature>
<feature type="transmembrane region" description="Helical" evidence="8">
    <location>
        <begin position="242"/>
        <end position="263"/>
    </location>
</feature>
<dbReference type="RefSeq" id="WP_171836759.1">
    <property type="nucleotide sequence ID" value="NZ_CP053708.1"/>
</dbReference>
<protein>
    <submittedName>
        <fullName evidence="9">DUF2029 domain-containing protein</fullName>
    </submittedName>
</protein>
<evidence type="ECO:0000256" key="2">
    <source>
        <dbReference type="ARBA" id="ARBA00022475"/>
    </source>
</evidence>
<accession>A0A6M8HHD2</accession>
<feature type="transmembrane region" description="Helical" evidence="8">
    <location>
        <begin position="52"/>
        <end position="70"/>
    </location>
</feature>
<keyword evidence="4 8" id="KW-0812">Transmembrane</keyword>
<evidence type="ECO:0000256" key="8">
    <source>
        <dbReference type="SAM" id="Phobius"/>
    </source>
</evidence>
<evidence type="ECO:0000256" key="4">
    <source>
        <dbReference type="ARBA" id="ARBA00022692"/>
    </source>
</evidence>